<accession>H8KQ38</accession>
<dbReference type="eggNOG" id="COG0018">
    <property type="taxonomic scope" value="Bacteria"/>
</dbReference>
<dbReference type="OrthoDB" id="773395at2"/>
<dbReference type="PANTHER" id="PTHR24023">
    <property type="entry name" value="COLLAGEN ALPHA"/>
    <property type="match status" value="1"/>
</dbReference>
<dbReference type="Proteomes" id="UP000007590">
    <property type="component" value="Chromosome"/>
</dbReference>
<feature type="chain" id="PRO_5003613024" evidence="2">
    <location>
        <begin position="24"/>
        <end position="1696"/>
    </location>
</feature>
<evidence type="ECO:0000256" key="1">
    <source>
        <dbReference type="SAM" id="MobiDB-lite"/>
    </source>
</evidence>
<proteinExistence type="predicted"/>
<gene>
    <name evidence="3" type="ordered locus">Solca_1100</name>
</gene>
<evidence type="ECO:0000313" key="3">
    <source>
        <dbReference type="EMBL" id="AFD06206.1"/>
    </source>
</evidence>
<dbReference type="HOGENOM" id="CLU_241008_0_0_10"/>
<feature type="region of interest" description="Disordered" evidence="1">
    <location>
        <begin position="227"/>
        <end position="278"/>
    </location>
</feature>
<sequence>MTPYLKRVLLSMLFSGVMLLAKAQNGNVGIGTTTPNQAAVLDVVAPNKGLLIPRVSLANIKDRVTIPNPVEALLVYNTNKDIANGNGLGFYYWSGPNGSPVNEWIYLTPNGTSSSADGSKIFNGSGIPSVTIGKNSDLYIDNNSGNYYQKDSRGNWNLAGNLKGPQGLKGDPGVVGVQGMAGTSGTPGTPGTPGGPGEGVTIVTNDSGTWVYNPTTNTWTNINGAQGPQGEQGLVGAQGPQGPQGLKGDPGVVGVQGMAGTSGTPGTPGTPGGPGEGVTIVTNDSGTWVYNPTTNTWTNINGAKGDKGDKGEMGYAGGNGQPGAAGLDGSINVYVDQTTNTVYVRDPNNPDNWIPINGAKGAKGDKGDKGEMGYAGGNGQPGAAGLDGSINVYVDQTTNTVYVRDPNNPDNWIPINGAKGAKGDKGDKGEMGYAGGNGQPGAAGLDGSINVYVDQTTNTVYVRDPNNPDNWIPINGAKGDKGDPGVVGVQGMAGTSGTPGTPGTPGGPGEGVTIVTNDSGTWVYNPTTNTWTNINGAQGPQGEQGLVGAQGPQGPQGLKGDPGVVGVQGMAGTSGTPGTPGTPGGPGEGVTIVTNDSGTWVYNPTTNTWTNINGAKGDKGDKGEMGYAGGNGQPGAAGLDGSINVYVDQTTNTVYVRDPNNPDNWIPINGAKGAKGDKGDKGEMGYAGGNGQPGAAGLDGSINVYVDQTTNTVYVRDPNNPDNWIPINGAKGAKGDKGDKGEMGYAGGNGQPGAAGLDGSINVYVDQTTNTVYVRDPNNPDNWIPINGAKGDKGDPGVVGVQGMAGTSGTPGTPGTPGGPGEGVTIVTNDSGTWVYNPTTNTWTNINGAQGPQGPQGLKGDPGVVGVQGMAGTSGTPGTPGTPGGPGEGVTIVTNDSGTWVYNPTTNTWTNINGAQGPQGEQGLVGAQGPQGPQGLKGDPGVVGVQGMAGTSGTPGTPGTPGGPGEGVTIVTNDSGTWVYNPTTNTWTNINGAQGPQGEQGLVGAQGPQGPQGLKGDPGVVGVQGMAGTSGTPGTPGTPGGPGEGVTIVTNDSGTWVYNPTSNTWTKINGPQGEQGPKGIDGTNGLDGKGISGTSIDVNGNLIITYTDGTTTDAGKVVGPKGIDGTNGLDGKGISGTSIDVNGNLIITYTDGTKTDAGKVIGPQGPQGEQGPQGPVGPPPTTGAGTLSGANLITVSDGANAVFKNNTISLTGGSDGQLLQSVGTTPTWVDANTVVKGNSSVTSPKSTVTVTGTNTVLGATTVDITPGSGNTIMTTDGSGNVVWSTQVPIAITGNNSVSSPNATINVSGTNTVLGATTVDIKPGANNTMMMTNNSGVVTWVDPATVNTKGDNLGNHVATQNLNMSGNNINNIAKASTVNLSVSNGAAMGKVAVSDATGNIIWTDATALQTVDWKLNGNKNGAVKTLGTTDNYDLPLITNNIERVRLITPVTASDTAEFKLGSGSGKYTRLSFGNFSTSTPSVSHIRLFSGAYESIYGFGVSSGQLNYSSGQGSHVFYTGPYNALSQKMIITNSGKVGIGTSNPSELLDVAGDAKIANKITTQYAAITKGFNGVGANTGSVATSADANGNVIWKNSQDLVLVKYVKRISANYTVDFAIDDVILVDASNGSVSVGIPTTGAVSGRVLTIKRVDTSSNSVIIDFTAGFVDETDHLISVGQKITYQIIAESSTKWQTISRF</sequence>
<protein>
    <submittedName>
        <fullName evidence="3">Collagen triple helix repeat protein</fullName>
    </submittedName>
</protein>
<dbReference type="EMBL" id="CP003349">
    <property type="protein sequence ID" value="AFD06206.1"/>
    <property type="molecule type" value="Genomic_DNA"/>
</dbReference>
<keyword evidence="4" id="KW-1185">Reference proteome</keyword>
<dbReference type="GO" id="GO:0031012">
    <property type="term" value="C:extracellular matrix"/>
    <property type="evidence" value="ECO:0007669"/>
    <property type="project" value="TreeGrafter"/>
</dbReference>
<feature type="compositionally biased region" description="Low complexity" evidence="1">
    <location>
        <begin position="1162"/>
        <end position="1173"/>
    </location>
</feature>
<evidence type="ECO:0000256" key="2">
    <source>
        <dbReference type="SAM" id="SignalP"/>
    </source>
</evidence>
<keyword evidence="2" id="KW-0732">Signal</keyword>
<dbReference type="STRING" id="929556.Solca_1100"/>
<reference evidence="3" key="1">
    <citation type="submission" date="2012-02" db="EMBL/GenBank/DDBJ databases">
        <title>The complete genome of Solitalea canadensis DSM 3403.</title>
        <authorList>
            <consortium name="US DOE Joint Genome Institute (JGI-PGF)"/>
            <person name="Lucas S."/>
            <person name="Copeland A."/>
            <person name="Lapidus A."/>
            <person name="Glavina del Rio T."/>
            <person name="Dalin E."/>
            <person name="Tice H."/>
            <person name="Bruce D."/>
            <person name="Goodwin L."/>
            <person name="Pitluck S."/>
            <person name="Peters L."/>
            <person name="Ovchinnikova G."/>
            <person name="Lu M."/>
            <person name="Kyrpides N."/>
            <person name="Mavromatis K."/>
            <person name="Ivanova N."/>
            <person name="Brettin T."/>
            <person name="Detter J.C."/>
            <person name="Han C."/>
            <person name="Larimer F."/>
            <person name="Land M."/>
            <person name="Hauser L."/>
            <person name="Markowitz V."/>
            <person name="Cheng J.-F."/>
            <person name="Hugenholtz P."/>
            <person name="Woyke T."/>
            <person name="Wu D."/>
            <person name="Spring S."/>
            <person name="Schroeder M."/>
            <person name="Kopitz M."/>
            <person name="Brambilla E."/>
            <person name="Klenk H.-P."/>
            <person name="Eisen J.A."/>
        </authorList>
    </citation>
    <scope>NUCLEOTIDE SEQUENCE</scope>
    <source>
        <strain evidence="3">DSM 3403</strain>
    </source>
</reference>
<feature type="signal peptide" evidence="2">
    <location>
        <begin position="1"/>
        <end position="23"/>
    </location>
</feature>
<dbReference type="PANTHER" id="PTHR24023:SF1082">
    <property type="entry name" value="COLLAGEN TRIPLE HELIX REPEAT"/>
    <property type="match status" value="1"/>
</dbReference>
<dbReference type="RefSeq" id="WP_014679433.1">
    <property type="nucleotide sequence ID" value="NC_017770.1"/>
</dbReference>
<keyword evidence="3" id="KW-0176">Collagen</keyword>
<organism evidence="3 4">
    <name type="scientific">Solitalea canadensis (strain ATCC 29591 / DSM 3403 / JCM 21819 / LMG 8368 / NBRC 15130 / NCIMB 12057 / USAM 9D)</name>
    <name type="common">Flexibacter canadensis</name>
    <dbReference type="NCBI Taxonomy" id="929556"/>
    <lineage>
        <taxon>Bacteria</taxon>
        <taxon>Pseudomonadati</taxon>
        <taxon>Bacteroidota</taxon>
        <taxon>Sphingobacteriia</taxon>
        <taxon>Sphingobacteriales</taxon>
        <taxon>Sphingobacteriaceae</taxon>
        <taxon>Solitalea</taxon>
    </lineage>
</organism>
<dbReference type="KEGG" id="scn:Solca_1100"/>
<dbReference type="InterPro" id="IPR008160">
    <property type="entry name" value="Collagen"/>
</dbReference>
<evidence type="ECO:0000313" key="4">
    <source>
        <dbReference type="Proteomes" id="UP000007590"/>
    </source>
</evidence>
<name>H8KQ38_SOLCM</name>
<dbReference type="InterPro" id="IPR050149">
    <property type="entry name" value="Collagen_superfamily"/>
</dbReference>
<dbReference type="Pfam" id="PF01391">
    <property type="entry name" value="Collagen"/>
    <property type="match status" value="4"/>
</dbReference>
<feature type="region of interest" description="Disordered" evidence="1">
    <location>
        <begin position="179"/>
        <end position="201"/>
    </location>
</feature>
<feature type="region of interest" description="Disordered" evidence="1">
    <location>
        <begin position="1157"/>
        <end position="1189"/>
    </location>
</feature>
<dbReference type="GO" id="GO:0005615">
    <property type="term" value="C:extracellular space"/>
    <property type="evidence" value="ECO:0007669"/>
    <property type="project" value="TreeGrafter"/>
</dbReference>
<dbReference type="eggNOG" id="COG3266">
    <property type="taxonomic scope" value="Bacteria"/>
</dbReference>